<organism evidence="1 2">
    <name type="scientific">Erwinia phage pEp_SNUABM_08</name>
    <dbReference type="NCBI Taxonomy" id="2593268"/>
    <lineage>
        <taxon>Viruses</taxon>
        <taxon>Duplodnaviria</taxon>
        <taxon>Heunggongvirae</taxon>
        <taxon>Uroviricota</taxon>
        <taxon>Caudoviricetes</taxon>
        <taxon>Casjensviridae</taxon>
        <taxon>Gwanakrovirus</taxon>
        <taxon>Gwanakrovirus SNUABM08</taxon>
    </lineage>
</organism>
<reference evidence="1 2" key="1">
    <citation type="submission" date="2019-07" db="EMBL/GenBank/DDBJ databases">
        <title>Complete genome sequence of bacteriophage infecting Erwinia pyrifoliae.</title>
        <authorList>
            <person name="Kim S.G."/>
            <person name="Park S.C."/>
        </authorList>
    </citation>
    <scope>NUCLEOTIDE SEQUENCE [LARGE SCALE GENOMIC DNA]</scope>
</reference>
<accession>A0A5J6DAZ9</accession>
<proteinExistence type="predicted"/>
<sequence>MTMARKPKRPKFDHYGPAPCGCYGWQYMTEKDKKNARDGSEWRIQTVPPKYSSRRW</sequence>
<evidence type="ECO:0000313" key="2">
    <source>
        <dbReference type="Proteomes" id="UP000325507"/>
    </source>
</evidence>
<dbReference type="EMBL" id="MN184886">
    <property type="protein sequence ID" value="QEQ94803.1"/>
    <property type="molecule type" value="Genomic_DNA"/>
</dbReference>
<protein>
    <submittedName>
        <fullName evidence="1">Uncharacterized protein</fullName>
    </submittedName>
</protein>
<dbReference type="Proteomes" id="UP000325507">
    <property type="component" value="Segment"/>
</dbReference>
<name>A0A5J6DAZ9_9CAUD</name>
<evidence type="ECO:0000313" key="1">
    <source>
        <dbReference type="EMBL" id="QEQ94803.1"/>
    </source>
</evidence>
<gene>
    <name evidence="1" type="ORF">pEpSNUABM08_56</name>
</gene>
<keyword evidence="2" id="KW-1185">Reference proteome</keyword>